<proteinExistence type="predicted"/>
<feature type="region of interest" description="Disordered" evidence="1">
    <location>
        <begin position="105"/>
        <end position="132"/>
    </location>
</feature>
<dbReference type="RefSeq" id="WP_091271398.1">
    <property type="nucleotide sequence ID" value="NZ_FAOZ01000002.1"/>
</dbReference>
<organism evidence="2 3">
    <name type="scientific">Parafrankia irregularis</name>
    <dbReference type="NCBI Taxonomy" id="795642"/>
    <lineage>
        <taxon>Bacteria</taxon>
        <taxon>Bacillati</taxon>
        <taxon>Actinomycetota</taxon>
        <taxon>Actinomycetes</taxon>
        <taxon>Frankiales</taxon>
        <taxon>Frankiaceae</taxon>
        <taxon>Parafrankia</taxon>
    </lineage>
</organism>
<gene>
    <name evidence="2" type="ORF">Ga0074812_102128</name>
</gene>
<reference evidence="3" key="1">
    <citation type="submission" date="2015-11" db="EMBL/GenBank/DDBJ databases">
        <authorList>
            <person name="Varghese N."/>
        </authorList>
    </citation>
    <scope>NUCLEOTIDE SEQUENCE [LARGE SCALE GENOMIC DNA]</scope>
    <source>
        <strain evidence="3">DSM 45899</strain>
    </source>
</reference>
<evidence type="ECO:0000313" key="2">
    <source>
        <dbReference type="EMBL" id="CUU54125.1"/>
    </source>
</evidence>
<dbReference type="EMBL" id="FAOZ01000002">
    <property type="protein sequence ID" value="CUU54125.1"/>
    <property type="molecule type" value="Genomic_DNA"/>
</dbReference>
<name>A0A0S4QF87_9ACTN</name>
<sequence length="152" mass="16117">MADEVRESRDSVRRTPGFAMRWTHGSADVAGDPGVGLLPWGDDAWALVIPAGSSASALADAMVGMPDGLRFVEAFGDVDVVLVNAAAGVRVSRRDAPRSLLRQMLGGDPAAAGNSDGRWLTSGENGADETGPSELLVDVLRRHAIRRRTRRV</sequence>
<dbReference type="Proteomes" id="UP000198802">
    <property type="component" value="Unassembled WGS sequence"/>
</dbReference>
<dbReference type="InterPro" id="IPR023817">
    <property type="entry name" value="Frankia_40_dom"/>
</dbReference>
<dbReference type="AlphaFoldDB" id="A0A0S4QF87"/>
<accession>A0A0S4QF87</accession>
<protein>
    <submittedName>
        <fullName evidence="2">Uncharacterized protein</fullName>
    </submittedName>
</protein>
<evidence type="ECO:0000256" key="1">
    <source>
        <dbReference type="SAM" id="MobiDB-lite"/>
    </source>
</evidence>
<dbReference type="NCBIfam" id="TIGR03917">
    <property type="entry name" value="Frankia_40_dom"/>
    <property type="match status" value="1"/>
</dbReference>
<evidence type="ECO:0000313" key="3">
    <source>
        <dbReference type="Proteomes" id="UP000198802"/>
    </source>
</evidence>
<keyword evidence="3" id="KW-1185">Reference proteome</keyword>